<keyword evidence="3" id="KW-1185">Reference proteome</keyword>
<gene>
    <name evidence="2" type="ORF">EDD34_2992</name>
</gene>
<feature type="signal peptide" evidence="1">
    <location>
        <begin position="1"/>
        <end position="25"/>
    </location>
</feature>
<comment type="caution">
    <text evidence="2">The sequence shown here is derived from an EMBL/GenBank/DDBJ whole genome shotgun (WGS) entry which is preliminary data.</text>
</comment>
<organism evidence="2 3">
    <name type="scientific">Myceligenerans xiligouense</name>
    <dbReference type="NCBI Taxonomy" id="253184"/>
    <lineage>
        <taxon>Bacteria</taxon>
        <taxon>Bacillati</taxon>
        <taxon>Actinomycetota</taxon>
        <taxon>Actinomycetes</taxon>
        <taxon>Micrococcales</taxon>
        <taxon>Promicromonosporaceae</taxon>
        <taxon>Myceligenerans</taxon>
    </lineage>
</organism>
<protein>
    <submittedName>
        <fullName evidence="2">Uncharacterized protein</fullName>
    </submittedName>
</protein>
<reference evidence="2 3" key="1">
    <citation type="submission" date="2018-11" db="EMBL/GenBank/DDBJ databases">
        <title>Sequencing the genomes of 1000 actinobacteria strains.</title>
        <authorList>
            <person name="Klenk H.-P."/>
        </authorList>
    </citation>
    <scope>NUCLEOTIDE SEQUENCE [LARGE SCALE GENOMIC DNA]</scope>
    <source>
        <strain evidence="2 3">DSM 15700</strain>
    </source>
</reference>
<evidence type="ECO:0000256" key="1">
    <source>
        <dbReference type="SAM" id="SignalP"/>
    </source>
</evidence>
<dbReference type="AlphaFoldDB" id="A0A3N4Z8Y7"/>
<dbReference type="Proteomes" id="UP000280501">
    <property type="component" value="Unassembled WGS sequence"/>
</dbReference>
<proteinExistence type="predicted"/>
<feature type="chain" id="PRO_5038904666" evidence="1">
    <location>
        <begin position="26"/>
        <end position="168"/>
    </location>
</feature>
<dbReference type="EMBL" id="RKQZ01000001">
    <property type="protein sequence ID" value="RPF22338.1"/>
    <property type="molecule type" value="Genomic_DNA"/>
</dbReference>
<name>A0A3N4Z8Y7_9MICO</name>
<dbReference type="RefSeq" id="WP_123815265.1">
    <property type="nucleotide sequence ID" value="NZ_RKQZ01000001.1"/>
</dbReference>
<evidence type="ECO:0000313" key="2">
    <source>
        <dbReference type="EMBL" id="RPF22338.1"/>
    </source>
</evidence>
<accession>A0A3N4Z8Y7</accession>
<keyword evidence="1" id="KW-0732">Signal</keyword>
<dbReference type="PROSITE" id="PS51257">
    <property type="entry name" value="PROKAR_LIPOPROTEIN"/>
    <property type="match status" value="1"/>
</dbReference>
<sequence>MRRTAVAVALVAVLSLTGCSLPSTGPEGAGEAGTVDAPVEPLDKEAAGEQFLQIVGPYDGVRAQFEEAIDSGAPLAQQTGLASAVAAALRAEAEGLHKAAWPDDVSDDAHALAGTVQEAAGHWEAAAAAGSKKEIRKHIDQAMEVEDDEAEAAIRETLGLPAGAGGKG</sequence>
<evidence type="ECO:0000313" key="3">
    <source>
        <dbReference type="Proteomes" id="UP000280501"/>
    </source>
</evidence>